<name>A0A7S0N817_9CHLO</name>
<dbReference type="EMBL" id="HBFA01012597">
    <property type="protein sequence ID" value="CAD8660840.1"/>
    <property type="molecule type" value="Transcribed_RNA"/>
</dbReference>
<protein>
    <submittedName>
        <fullName evidence="8">Uncharacterized protein</fullName>
    </submittedName>
</protein>
<evidence type="ECO:0000256" key="6">
    <source>
        <dbReference type="SAM" id="MobiDB-lite"/>
    </source>
</evidence>
<dbReference type="PANTHER" id="PTHR20855">
    <property type="entry name" value="ADIPOR/PROGESTIN RECEPTOR-RELATED"/>
    <property type="match status" value="1"/>
</dbReference>
<keyword evidence="4 7" id="KW-0472">Membrane</keyword>
<feature type="binding site" evidence="5">
    <location>
        <position position="304"/>
    </location>
    <ligand>
        <name>Zn(2+)</name>
        <dbReference type="ChEBI" id="CHEBI:29105"/>
    </ligand>
</feature>
<dbReference type="GO" id="GO:0009744">
    <property type="term" value="P:response to sucrose"/>
    <property type="evidence" value="ECO:0007669"/>
    <property type="project" value="UniProtKB-ARBA"/>
</dbReference>
<evidence type="ECO:0000256" key="3">
    <source>
        <dbReference type="ARBA" id="ARBA00022989"/>
    </source>
</evidence>
<keyword evidence="2 7" id="KW-0812">Transmembrane</keyword>
<evidence type="ECO:0000256" key="5">
    <source>
        <dbReference type="PIRSR" id="PIRSR604254-1"/>
    </source>
</evidence>
<dbReference type="GO" id="GO:0016020">
    <property type="term" value="C:membrane"/>
    <property type="evidence" value="ECO:0007669"/>
    <property type="project" value="UniProtKB-SubCell"/>
</dbReference>
<keyword evidence="5" id="KW-0479">Metal-binding</keyword>
<evidence type="ECO:0000313" key="8">
    <source>
        <dbReference type="EMBL" id="CAD8660840.1"/>
    </source>
</evidence>
<gene>
    <name evidence="8" type="ORF">POBO1169_LOCUS6561</name>
</gene>
<evidence type="ECO:0000256" key="4">
    <source>
        <dbReference type="ARBA" id="ARBA00023136"/>
    </source>
</evidence>
<feature type="transmembrane region" description="Helical" evidence="7">
    <location>
        <begin position="173"/>
        <end position="200"/>
    </location>
</feature>
<feature type="transmembrane region" description="Helical" evidence="7">
    <location>
        <begin position="206"/>
        <end position="225"/>
    </location>
</feature>
<feature type="binding site" evidence="5">
    <location>
        <position position="164"/>
    </location>
    <ligand>
        <name>Zn(2+)</name>
        <dbReference type="ChEBI" id="CHEBI:29105"/>
    </ligand>
</feature>
<proteinExistence type="predicted"/>
<dbReference type="PANTHER" id="PTHR20855:SF138">
    <property type="entry name" value="PROGESTIN AND ADIPOQ RECEPTOR FAMILY MEMBER 4"/>
    <property type="match status" value="1"/>
</dbReference>
<keyword evidence="5" id="KW-0862">Zinc</keyword>
<evidence type="ECO:0000256" key="2">
    <source>
        <dbReference type="ARBA" id="ARBA00022692"/>
    </source>
</evidence>
<sequence>MDGRGRRTMSTEAMHKMVDGGRSSSASDFQQDPACKTKPRIRRAGSASSIKATMTAFNSYCRCSAGPPHLHETVDRLVDFKEVPEELQFNKHVISGYRQPLTYAGCARSLFCCHNETMNIVTHFLGLLVFLYEITRHTFPKAPTLFYLTVSSLAACMFNSVMYHTFMNYTPHYYSWLTFDVCGIYLVFLFAQPSVIWFGFTCFPHLRVPFLVFYYSIGLFSAVKAMQTNSVEERAKYMGCTGIARGTVMIVRFVIGAGRVSTLAVYLMADVAGLLGAIVNSSMVPEKWYPGKFDYVFNSHQIMHIFAFIALYGVYIAICEDYLDFHDPVCLDSVTS</sequence>
<dbReference type="GO" id="GO:0046872">
    <property type="term" value="F:metal ion binding"/>
    <property type="evidence" value="ECO:0007669"/>
    <property type="project" value="UniProtKB-KW"/>
</dbReference>
<evidence type="ECO:0000256" key="1">
    <source>
        <dbReference type="ARBA" id="ARBA00004141"/>
    </source>
</evidence>
<comment type="subcellular location">
    <subcellularLocation>
        <location evidence="1">Membrane</location>
        <topology evidence="1">Multi-pass membrane protein</topology>
    </subcellularLocation>
</comment>
<dbReference type="GO" id="GO:0038023">
    <property type="term" value="F:signaling receptor activity"/>
    <property type="evidence" value="ECO:0007669"/>
    <property type="project" value="TreeGrafter"/>
</dbReference>
<evidence type="ECO:0000256" key="7">
    <source>
        <dbReference type="SAM" id="Phobius"/>
    </source>
</evidence>
<feature type="transmembrane region" description="Helical" evidence="7">
    <location>
        <begin position="263"/>
        <end position="283"/>
    </location>
</feature>
<reference evidence="8" key="1">
    <citation type="submission" date="2021-01" db="EMBL/GenBank/DDBJ databases">
        <authorList>
            <person name="Corre E."/>
            <person name="Pelletier E."/>
            <person name="Niang G."/>
            <person name="Scheremetjew M."/>
            <person name="Finn R."/>
            <person name="Kale V."/>
            <person name="Holt S."/>
            <person name="Cochrane G."/>
            <person name="Meng A."/>
            <person name="Brown T."/>
            <person name="Cohen L."/>
        </authorList>
    </citation>
    <scope>NUCLEOTIDE SEQUENCE</scope>
    <source>
        <strain evidence="8">CCMP722</strain>
    </source>
</reference>
<dbReference type="AlphaFoldDB" id="A0A7S0N817"/>
<feature type="transmembrane region" description="Helical" evidence="7">
    <location>
        <begin position="146"/>
        <end position="166"/>
    </location>
</feature>
<keyword evidence="3 7" id="KW-1133">Transmembrane helix</keyword>
<organism evidence="8">
    <name type="scientific">Pyramimonas obovata</name>
    <dbReference type="NCBI Taxonomy" id="1411642"/>
    <lineage>
        <taxon>Eukaryota</taxon>
        <taxon>Viridiplantae</taxon>
        <taxon>Chlorophyta</taxon>
        <taxon>Pyramimonadophyceae</taxon>
        <taxon>Pyramimonadales</taxon>
        <taxon>Pyramimonadaceae</taxon>
        <taxon>Pyramimonas</taxon>
        <taxon>Pyramimonas incertae sedis</taxon>
    </lineage>
</organism>
<accession>A0A7S0N817</accession>
<dbReference type="Pfam" id="PF03006">
    <property type="entry name" value="HlyIII"/>
    <property type="match status" value="1"/>
</dbReference>
<feature type="transmembrane region" description="Helical" evidence="7">
    <location>
        <begin position="295"/>
        <end position="318"/>
    </location>
</feature>
<feature type="region of interest" description="Disordered" evidence="6">
    <location>
        <begin position="18"/>
        <end position="40"/>
    </location>
</feature>
<feature type="transmembrane region" description="Helical" evidence="7">
    <location>
        <begin position="237"/>
        <end position="257"/>
    </location>
</feature>
<dbReference type="InterPro" id="IPR004254">
    <property type="entry name" value="AdipoR/HlyIII-related"/>
</dbReference>
<feature type="binding site" evidence="5">
    <location>
        <position position="300"/>
    </location>
    <ligand>
        <name>Zn(2+)</name>
        <dbReference type="ChEBI" id="CHEBI:29105"/>
    </ligand>
</feature>